<keyword evidence="3 11" id="KW-0813">Transport</keyword>
<evidence type="ECO:0000256" key="8">
    <source>
        <dbReference type="ARBA" id="ARBA00023136"/>
    </source>
</evidence>
<keyword evidence="5 11" id="KW-0812">Transmembrane</keyword>
<evidence type="ECO:0000256" key="10">
    <source>
        <dbReference type="ARBA" id="ARBA00023237"/>
    </source>
</evidence>
<reference evidence="17" key="1">
    <citation type="journal article" date="2019" name="Int. J. Syst. Evol. Microbiol.">
        <title>The Global Catalogue of Microorganisms (GCM) 10K type strain sequencing project: providing services to taxonomists for standard genome sequencing and annotation.</title>
        <authorList>
            <consortium name="The Broad Institute Genomics Platform"/>
            <consortium name="The Broad Institute Genome Sequencing Center for Infectious Disease"/>
            <person name="Wu L."/>
            <person name="Ma J."/>
        </authorList>
    </citation>
    <scope>NUCLEOTIDE SEQUENCE [LARGE SCALE GENOMIC DNA]</scope>
    <source>
        <strain evidence="17">KCTC 42082</strain>
    </source>
</reference>
<dbReference type="InterPro" id="IPR010105">
    <property type="entry name" value="TonB_sidphr_rcpt"/>
</dbReference>
<evidence type="ECO:0000256" key="4">
    <source>
        <dbReference type="ARBA" id="ARBA00022452"/>
    </source>
</evidence>
<evidence type="ECO:0000256" key="5">
    <source>
        <dbReference type="ARBA" id="ARBA00022692"/>
    </source>
</evidence>
<name>A0ABQ3FJB5_9GAMM</name>
<feature type="short sequence motif" description="TonB box" evidence="12">
    <location>
        <begin position="67"/>
        <end position="73"/>
    </location>
</feature>
<dbReference type="PROSITE" id="PS00430">
    <property type="entry name" value="TONB_DEPENDENT_REC_1"/>
    <property type="match status" value="1"/>
</dbReference>
<dbReference type="InterPro" id="IPR000531">
    <property type="entry name" value="Beta-barrel_TonB"/>
</dbReference>
<evidence type="ECO:0000313" key="16">
    <source>
        <dbReference type="EMBL" id="GHC26695.1"/>
    </source>
</evidence>
<dbReference type="InterPro" id="IPR036942">
    <property type="entry name" value="Beta-barrel_TonB_sf"/>
</dbReference>
<dbReference type="Gene3D" id="2.170.130.10">
    <property type="entry name" value="TonB-dependent receptor, plug domain"/>
    <property type="match status" value="1"/>
</dbReference>
<dbReference type="PANTHER" id="PTHR32552:SF74">
    <property type="entry name" value="HYDROXAMATE SIDEROPHORE RECEPTOR FHUE"/>
    <property type="match status" value="1"/>
</dbReference>
<evidence type="ECO:0000256" key="13">
    <source>
        <dbReference type="RuleBase" id="RU003357"/>
    </source>
</evidence>
<keyword evidence="17" id="KW-1185">Reference proteome</keyword>
<proteinExistence type="inferred from homology"/>
<organism evidence="16 17">
    <name type="scientific">Kushneria pakistanensis</name>
    <dbReference type="NCBI Taxonomy" id="1508770"/>
    <lineage>
        <taxon>Bacteria</taxon>
        <taxon>Pseudomonadati</taxon>
        <taxon>Pseudomonadota</taxon>
        <taxon>Gammaproteobacteria</taxon>
        <taxon>Oceanospirillales</taxon>
        <taxon>Halomonadaceae</taxon>
        <taxon>Kushneria</taxon>
    </lineage>
</organism>
<keyword evidence="7 12" id="KW-0798">TonB box</keyword>
<dbReference type="RefSeq" id="WP_189517617.1">
    <property type="nucleotide sequence ID" value="NZ_BMZM01000002.1"/>
</dbReference>
<keyword evidence="9 16" id="KW-0675">Receptor</keyword>
<dbReference type="InterPro" id="IPR039426">
    <property type="entry name" value="TonB-dep_rcpt-like"/>
</dbReference>
<dbReference type="PROSITE" id="PS52016">
    <property type="entry name" value="TONB_DEPENDENT_REC_3"/>
    <property type="match status" value="1"/>
</dbReference>
<dbReference type="InterPro" id="IPR010916">
    <property type="entry name" value="TonB_box_CS"/>
</dbReference>
<dbReference type="Pfam" id="PF07715">
    <property type="entry name" value="Plug"/>
    <property type="match status" value="1"/>
</dbReference>
<dbReference type="InterPro" id="IPR012910">
    <property type="entry name" value="Plug_dom"/>
</dbReference>
<comment type="caution">
    <text evidence="16">The sequence shown here is derived from an EMBL/GenBank/DDBJ whole genome shotgun (WGS) entry which is preliminary data.</text>
</comment>
<keyword evidence="6" id="KW-0732">Signal</keyword>
<gene>
    <name evidence="16" type="ORF">GCM10010082_19900</name>
</gene>
<dbReference type="Gene3D" id="2.40.170.20">
    <property type="entry name" value="TonB-dependent receptor, beta-barrel domain"/>
    <property type="match status" value="1"/>
</dbReference>
<evidence type="ECO:0000256" key="9">
    <source>
        <dbReference type="ARBA" id="ARBA00023170"/>
    </source>
</evidence>
<evidence type="ECO:0000259" key="15">
    <source>
        <dbReference type="Pfam" id="PF07715"/>
    </source>
</evidence>
<evidence type="ECO:0000256" key="7">
    <source>
        <dbReference type="ARBA" id="ARBA00023077"/>
    </source>
</evidence>
<evidence type="ECO:0000256" key="3">
    <source>
        <dbReference type="ARBA" id="ARBA00022448"/>
    </source>
</evidence>
<evidence type="ECO:0000256" key="1">
    <source>
        <dbReference type="ARBA" id="ARBA00004571"/>
    </source>
</evidence>
<dbReference type="EMBL" id="BMZM01000002">
    <property type="protein sequence ID" value="GHC26695.1"/>
    <property type="molecule type" value="Genomic_DNA"/>
</dbReference>
<evidence type="ECO:0000256" key="11">
    <source>
        <dbReference type="PROSITE-ProRule" id="PRU01360"/>
    </source>
</evidence>
<dbReference type="Proteomes" id="UP000604243">
    <property type="component" value="Unassembled WGS sequence"/>
</dbReference>
<evidence type="ECO:0000313" key="17">
    <source>
        <dbReference type="Proteomes" id="UP000604243"/>
    </source>
</evidence>
<accession>A0ABQ3FJB5</accession>
<dbReference type="SUPFAM" id="SSF56935">
    <property type="entry name" value="Porins"/>
    <property type="match status" value="1"/>
</dbReference>
<dbReference type="CDD" id="cd01347">
    <property type="entry name" value="ligand_gated_channel"/>
    <property type="match status" value="1"/>
</dbReference>
<dbReference type="NCBIfam" id="TIGR01783">
    <property type="entry name" value="TonB-siderophor"/>
    <property type="match status" value="1"/>
</dbReference>
<dbReference type="Pfam" id="PF00593">
    <property type="entry name" value="TonB_dep_Rec_b-barrel"/>
    <property type="match status" value="1"/>
</dbReference>
<feature type="domain" description="TonB-dependent receptor plug" evidence="15">
    <location>
        <begin position="102"/>
        <end position="201"/>
    </location>
</feature>
<evidence type="ECO:0000256" key="6">
    <source>
        <dbReference type="ARBA" id="ARBA00022729"/>
    </source>
</evidence>
<sequence length="758" mass="82175">MSRTGKLCPGAGEVRYLTSLLAGAVLLPVAGGVWAAEQQGSEAAATDTVTTTTTAAASGSDSSRLDTITVEGNRLYDMLPSEQAGGYGVDAATVGTKTPAALRDIPQSISVVTREAIEDQNFDTLDQMARRTPGVRVLSNDDGRSSIYSRGYEYDEYNIDGLPSPMSSITGSVPSLSPFDRVEIMRGPSGLFNSTSEMGGIVNLVRKRPTYDFQGHVTGRYGSWDQNYVETDLSGPINADGSVRGRLVIDNSDTNGFVDHNDNKRNNFYGALDFDLDEDTTLSLAFLRQHKDITVNNGLPANRDGSLREYRRSKLFGADWNSFTSQSNDWIAELTHRFDNGGYGRLAGRYSNRNADYNYAFGAGGPNAGVDDNGNASLMGLGGKADEQSVALDASYSQPFEALGNTSEFVVGTDYKRYESEQEQGRYSALPGFRGVSVSDFSPGSVPYTDVLSDARAGAQGTNNYNDERTTLEEYGLYSKLTFRPIQDLALIAGGRVSNYRQRASVDELDSSTSDSRSDSSRFTPYGGLVYDLDDHHSLYASYSQVFNPQSSTDANNELLKPRKGEQYEAGVKGSYFNGDLNARLTAFRMYDKNRGATTASGDTDDAVALGKTRIQGAEVELTGSITDQWDVIAGYTYMDTEIKRESTAQGDGLFLLMPRNMVNLWTQYGFEGGALDGFRIGGGVTAMDGFSSSSGVDAPGYAVVDAMIGYDFTQNLSGQLNFNNILDRKYYERVGGLNTFNMYGAPASAVASLRYDF</sequence>
<feature type="domain" description="TonB-dependent receptor-like beta-barrel" evidence="14">
    <location>
        <begin position="308"/>
        <end position="726"/>
    </location>
</feature>
<dbReference type="InterPro" id="IPR037066">
    <property type="entry name" value="Plug_dom_sf"/>
</dbReference>
<comment type="similarity">
    <text evidence="2 11 13">Belongs to the TonB-dependent receptor family.</text>
</comment>
<evidence type="ECO:0000259" key="14">
    <source>
        <dbReference type="Pfam" id="PF00593"/>
    </source>
</evidence>
<keyword evidence="4 11" id="KW-1134">Transmembrane beta strand</keyword>
<evidence type="ECO:0000256" key="2">
    <source>
        <dbReference type="ARBA" id="ARBA00009810"/>
    </source>
</evidence>
<comment type="subcellular location">
    <subcellularLocation>
        <location evidence="1 11">Cell outer membrane</location>
        <topology evidence="1 11">Multi-pass membrane protein</topology>
    </subcellularLocation>
</comment>
<evidence type="ECO:0000256" key="12">
    <source>
        <dbReference type="PROSITE-ProRule" id="PRU10143"/>
    </source>
</evidence>
<protein>
    <submittedName>
        <fullName evidence="16">TonB-dependent receptor</fullName>
    </submittedName>
</protein>
<keyword evidence="10 11" id="KW-0998">Cell outer membrane</keyword>
<keyword evidence="8 11" id="KW-0472">Membrane</keyword>
<dbReference type="PANTHER" id="PTHR32552">
    <property type="entry name" value="FERRICHROME IRON RECEPTOR-RELATED"/>
    <property type="match status" value="1"/>
</dbReference>